<dbReference type="GO" id="GO:0016787">
    <property type="term" value="F:hydrolase activity"/>
    <property type="evidence" value="ECO:0007669"/>
    <property type="project" value="UniProtKB-KW"/>
</dbReference>
<evidence type="ECO:0000256" key="3">
    <source>
        <dbReference type="RuleBase" id="RU361235"/>
    </source>
</evidence>
<protein>
    <recommendedName>
        <fullName evidence="3">Carboxylic ester hydrolase</fullName>
        <ecNumber evidence="3">3.1.1.-</ecNumber>
    </recommendedName>
</protein>
<dbReference type="GeneTree" id="ENSGT00940000156231"/>
<feature type="domain" description="Carboxylesterase type B" evidence="5">
    <location>
        <begin position="82"/>
        <end position="310"/>
    </location>
</feature>
<evidence type="ECO:0000256" key="2">
    <source>
        <dbReference type="ARBA" id="ARBA00022801"/>
    </source>
</evidence>
<dbReference type="InterPro" id="IPR029058">
    <property type="entry name" value="AB_hydrolase_fold"/>
</dbReference>
<keyword evidence="4" id="KW-1133">Transmembrane helix</keyword>
<dbReference type="EC" id="3.1.1.-" evidence="3"/>
<dbReference type="InterPro" id="IPR002018">
    <property type="entry name" value="CarbesteraseB"/>
</dbReference>
<dbReference type="Pfam" id="PF00135">
    <property type="entry name" value="COesterase"/>
    <property type="match status" value="2"/>
</dbReference>
<dbReference type="Ensembl" id="ENSOKIT00005093875.1">
    <property type="protein sequence ID" value="ENSOKIP00005087797.1"/>
    <property type="gene ID" value="ENSOKIG00005038294.1"/>
</dbReference>
<evidence type="ECO:0000313" key="7">
    <source>
        <dbReference type="Proteomes" id="UP000694557"/>
    </source>
</evidence>
<evidence type="ECO:0000256" key="1">
    <source>
        <dbReference type="ARBA" id="ARBA00005964"/>
    </source>
</evidence>
<keyword evidence="4" id="KW-0812">Transmembrane</keyword>
<reference evidence="6" key="2">
    <citation type="submission" date="2025-09" db="UniProtKB">
        <authorList>
            <consortium name="Ensembl"/>
        </authorList>
    </citation>
    <scope>IDENTIFICATION</scope>
</reference>
<proteinExistence type="inferred from homology"/>
<dbReference type="InterPro" id="IPR019826">
    <property type="entry name" value="Carboxylesterase_B_AS"/>
</dbReference>
<evidence type="ECO:0000313" key="6">
    <source>
        <dbReference type="Ensembl" id="ENSOKIP00005087797.1"/>
    </source>
</evidence>
<comment type="similarity">
    <text evidence="1 3">Belongs to the type-B carboxylesterase/lipase family.</text>
</comment>
<evidence type="ECO:0000256" key="4">
    <source>
        <dbReference type="SAM" id="Phobius"/>
    </source>
</evidence>
<dbReference type="Proteomes" id="UP000694557">
    <property type="component" value="Unassembled WGS sequence"/>
</dbReference>
<feature type="domain" description="Carboxylesterase type B" evidence="5">
    <location>
        <begin position="21"/>
        <end position="79"/>
    </location>
</feature>
<dbReference type="Gene3D" id="3.40.50.1820">
    <property type="entry name" value="alpha/beta hydrolase"/>
    <property type="match status" value="2"/>
</dbReference>
<dbReference type="InterPro" id="IPR051093">
    <property type="entry name" value="Neuroligin/BSAL"/>
</dbReference>
<keyword evidence="2 3" id="KW-0378">Hydrolase</keyword>
<sequence length="310" mass="34003">LVHNDYVKLFGCIYCLFWLCFILFYDMSSMSGNYGLWDQHAAIAWVNRNIRAFGGDPNNLTIFGESAGAVSSSFQAISQSGVVAEKVGCPKDDQMMACLKLIEANVLTLAGTTALGGSPSTPMVDNLVLSPVIDGDFLPDHPGNLFHNAADSDHLAGVNSMDAHPFTGPDIIYLGGRGPSPNHEKQSDVKLLLSSLTKKGEAATNNAFAEYTKTVVMIETDYIFLVPTQVALYLHASNAQSARTYSYLFSEPSRMAGIVQPYPSWMEADHADDLQYVFGKPFTTPLAYWPSHRDVSRYLIAYWTNFARTG</sequence>
<organism evidence="6 7">
    <name type="scientific">Oncorhynchus kisutch</name>
    <name type="common">Coho salmon</name>
    <name type="synonym">Salmo kisutch</name>
    <dbReference type="NCBI Taxonomy" id="8019"/>
    <lineage>
        <taxon>Eukaryota</taxon>
        <taxon>Metazoa</taxon>
        <taxon>Chordata</taxon>
        <taxon>Craniata</taxon>
        <taxon>Vertebrata</taxon>
        <taxon>Euteleostomi</taxon>
        <taxon>Actinopterygii</taxon>
        <taxon>Neopterygii</taxon>
        <taxon>Teleostei</taxon>
        <taxon>Protacanthopterygii</taxon>
        <taxon>Salmoniformes</taxon>
        <taxon>Salmonidae</taxon>
        <taxon>Salmoninae</taxon>
        <taxon>Oncorhynchus</taxon>
    </lineage>
</organism>
<dbReference type="SUPFAM" id="SSF53474">
    <property type="entry name" value="alpha/beta-Hydrolases"/>
    <property type="match status" value="1"/>
</dbReference>
<keyword evidence="4" id="KW-0472">Membrane</keyword>
<accession>A0A8C7MYK3</accession>
<dbReference type="AlphaFoldDB" id="A0A8C7MYK3"/>
<keyword evidence="7" id="KW-1185">Reference proteome</keyword>
<dbReference type="PROSITE" id="PS00122">
    <property type="entry name" value="CARBOXYLESTERASE_B_1"/>
    <property type="match status" value="1"/>
</dbReference>
<evidence type="ECO:0000259" key="5">
    <source>
        <dbReference type="Pfam" id="PF00135"/>
    </source>
</evidence>
<name>A0A8C7MYK3_ONCKI</name>
<feature type="transmembrane region" description="Helical" evidence="4">
    <location>
        <begin position="6"/>
        <end position="25"/>
    </location>
</feature>
<reference evidence="6" key="1">
    <citation type="submission" date="2025-08" db="UniProtKB">
        <authorList>
            <consortium name="Ensembl"/>
        </authorList>
    </citation>
    <scope>IDENTIFICATION</scope>
</reference>
<dbReference type="PANTHER" id="PTHR43903">
    <property type="entry name" value="NEUROLIGIN"/>
    <property type="match status" value="1"/>
</dbReference>